<dbReference type="PANTHER" id="PTHR12428:SF66">
    <property type="entry name" value="MITOCHONDRIAL INNER MEMBRANE PROTEIN OXA1L"/>
    <property type="match status" value="1"/>
</dbReference>
<keyword evidence="7 12" id="KW-1133">Transmembrane helix</keyword>
<feature type="compositionally biased region" description="Basic and acidic residues" evidence="11">
    <location>
        <begin position="1043"/>
        <end position="1062"/>
    </location>
</feature>
<dbReference type="InterPro" id="IPR028055">
    <property type="entry name" value="YidC/Oxa/ALB_C"/>
</dbReference>
<evidence type="ECO:0000256" key="8">
    <source>
        <dbReference type="ARBA" id="ARBA00023128"/>
    </source>
</evidence>
<evidence type="ECO:0000313" key="16">
    <source>
        <dbReference type="Proteomes" id="UP001213623"/>
    </source>
</evidence>
<feature type="region of interest" description="Disordered" evidence="11">
    <location>
        <begin position="731"/>
        <end position="772"/>
    </location>
</feature>
<keyword evidence="5" id="KW-0999">Mitochondrion inner membrane</keyword>
<evidence type="ECO:0000313" key="15">
    <source>
        <dbReference type="EMBL" id="WFD25850.1"/>
    </source>
</evidence>
<evidence type="ECO:0000256" key="6">
    <source>
        <dbReference type="ARBA" id="ARBA00022946"/>
    </source>
</evidence>
<name>A0AAF0EJR3_9BASI</name>
<feature type="transmembrane region" description="Helical" evidence="12">
    <location>
        <begin position="209"/>
        <end position="234"/>
    </location>
</feature>
<feature type="compositionally biased region" description="Low complexity" evidence="11">
    <location>
        <begin position="403"/>
        <end position="412"/>
    </location>
</feature>
<dbReference type="PANTHER" id="PTHR12428">
    <property type="entry name" value="OXA1"/>
    <property type="match status" value="1"/>
</dbReference>
<evidence type="ECO:0000256" key="3">
    <source>
        <dbReference type="ARBA" id="ARBA00009877"/>
    </source>
</evidence>
<keyword evidence="9 12" id="KW-0472">Membrane</keyword>
<dbReference type="AlphaFoldDB" id="A0AAF0EJR3"/>
<evidence type="ECO:0000259" key="13">
    <source>
        <dbReference type="Pfam" id="PF02096"/>
    </source>
</evidence>
<dbReference type="GO" id="GO:0032977">
    <property type="term" value="F:membrane insertase activity"/>
    <property type="evidence" value="ECO:0007669"/>
    <property type="project" value="InterPro"/>
</dbReference>
<accession>A0AAF0EJR3</accession>
<comment type="similarity">
    <text evidence="3 10">Belongs to the OXA1/ALB3/YidC family.</text>
</comment>
<organism evidence="15 16">
    <name type="scientific">Malassezia nana</name>
    <dbReference type="NCBI Taxonomy" id="180528"/>
    <lineage>
        <taxon>Eukaryota</taxon>
        <taxon>Fungi</taxon>
        <taxon>Dikarya</taxon>
        <taxon>Basidiomycota</taxon>
        <taxon>Ustilaginomycotina</taxon>
        <taxon>Malasseziomycetes</taxon>
        <taxon>Malasseziales</taxon>
        <taxon>Malasseziaceae</taxon>
        <taxon>Malassezia</taxon>
    </lineage>
</organism>
<feature type="domain" description="Membrane insertase YidC/Oxa/ALB C-terminal" evidence="13">
    <location>
        <begin position="132"/>
        <end position="328"/>
    </location>
</feature>
<keyword evidence="8" id="KW-0496">Mitochondrion</keyword>
<reference evidence="15" key="1">
    <citation type="submission" date="2023-03" db="EMBL/GenBank/DDBJ databases">
        <title>Mating type loci evolution in Malassezia.</title>
        <authorList>
            <person name="Coelho M.A."/>
        </authorList>
    </citation>
    <scope>NUCLEOTIDE SEQUENCE</scope>
    <source>
        <strain evidence="15">CBS 9557</strain>
    </source>
</reference>
<evidence type="ECO:0000256" key="4">
    <source>
        <dbReference type="ARBA" id="ARBA00022692"/>
    </source>
</evidence>
<feature type="transmembrane region" description="Helical" evidence="12">
    <location>
        <begin position="254"/>
        <end position="276"/>
    </location>
</feature>
<dbReference type="Pfam" id="PF02096">
    <property type="entry name" value="60KD_IMP"/>
    <property type="match status" value="1"/>
</dbReference>
<evidence type="ECO:0000259" key="14">
    <source>
        <dbReference type="Pfam" id="PF12632"/>
    </source>
</evidence>
<dbReference type="GO" id="GO:0012505">
    <property type="term" value="C:endomembrane system"/>
    <property type="evidence" value="ECO:0007669"/>
    <property type="project" value="UniProtKB-SubCell"/>
</dbReference>
<evidence type="ECO:0000256" key="9">
    <source>
        <dbReference type="ARBA" id="ARBA00023136"/>
    </source>
</evidence>
<dbReference type="InterPro" id="IPR026859">
    <property type="entry name" value="Myosin-bd"/>
</dbReference>
<evidence type="ECO:0000256" key="2">
    <source>
        <dbReference type="ARBA" id="ARBA00004448"/>
    </source>
</evidence>
<dbReference type="GO" id="GO:0017022">
    <property type="term" value="F:myosin binding"/>
    <property type="evidence" value="ECO:0007669"/>
    <property type="project" value="InterPro"/>
</dbReference>
<dbReference type="InterPro" id="IPR001708">
    <property type="entry name" value="YidC/ALB3/OXA1/COX18"/>
</dbReference>
<feature type="region of interest" description="Disordered" evidence="11">
    <location>
        <begin position="401"/>
        <end position="433"/>
    </location>
</feature>
<feature type="compositionally biased region" description="Polar residues" evidence="11">
    <location>
        <begin position="753"/>
        <end position="768"/>
    </location>
</feature>
<dbReference type="GO" id="GO:0032979">
    <property type="term" value="P:protein insertion into mitochondrial inner membrane from matrix"/>
    <property type="evidence" value="ECO:0007669"/>
    <property type="project" value="TreeGrafter"/>
</dbReference>
<gene>
    <name evidence="15" type="ORF">MNAN1_000817</name>
</gene>
<feature type="region of interest" description="Disordered" evidence="11">
    <location>
        <begin position="1043"/>
        <end position="1093"/>
    </location>
</feature>
<dbReference type="Proteomes" id="UP001213623">
    <property type="component" value="Chromosome 2"/>
</dbReference>
<comment type="subcellular location">
    <subcellularLocation>
        <location evidence="1">Endomembrane system</location>
    </subcellularLocation>
    <subcellularLocation>
        <location evidence="10">Membrane</location>
        <topology evidence="10">Multi-pass membrane protein</topology>
    </subcellularLocation>
    <subcellularLocation>
        <location evidence="2">Mitochondrion inner membrane</location>
        <topology evidence="2">Multi-pass membrane protein</topology>
    </subcellularLocation>
</comment>
<keyword evidence="6" id="KW-0809">Transit peptide</keyword>
<dbReference type="Pfam" id="PF12632">
    <property type="entry name" value="Vezatin"/>
    <property type="match status" value="1"/>
</dbReference>
<dbReference type="NCBIfam" id="TIGR03592">
    <property type="entry name" value="yidC_oxa1_cterm"/>
    <property type="match status" value="1"/>
</dbReference>
<sequence length="1093" mass="120710">MGSQPRALPTIAVAYGLGQGPARAFSLWSNNEAARKMVYERVEETKNVANAVNDSARDVTNELHNLGTSMQERLAHANETMTQVLANESESIRHASELATNDLKSLGLGGWSPSGILQHLLDSVQYLTDLPWWATIILVTCGIRLALAPLLVSVQGNSIRLSNIQPQMQNLLEDIQYAKNAGDQQGMQASALQVRKLLKENNCSPFKSLLLPVVQMPVFLSFYFALTGLANAPLPALATGGVAWFPDLTAADPYYALPILSSAMTLLVLETGAETGTTGMNQTPQARFVKNGLRAVTVLAAWFISSFPSAVLLYWTTTNTFSLLQLLALRTRFMKRLLRLPEKIEHPVKPHVKQKSFMETVRSKANENARPRAMPVSALRKTMPNTSSSLSASRGRALDDLMSDSSSAPSVSNATQEAMSAEKQARLAAARERRLRQLSTQASGPTLDPKDFTVSFAEKFRYTIATSYLLAPTLSLSKYERGDTGEGNAVPWPAGTYRLNVPEAKYTVQVRISGQLPWGHIGLAVLILGWALYMQVPLSRVLLALILLDVVSQQLSIPDMLQIPPQHLGFSMMVPAEQEEAVLSAKALQWMDEQAYVRAGLVWGATNLISAAQAMDQALNDALSAIQEVELVSRRFPLSSPLPPISRIEASWSFDDHGLRQGMFPPRLMPVRKSMADALDEACFHCRAVCERLKAVAEQEEAERVRELMMLRQHAIPVDWDTFASQSPRPLSLVSSPRATYTPDRKRPRSRFSHTLLTPGSSPMQSRRSAGDKTLYTSYDRARQDRLSLASLRTQFEAMHVERQTILYYLLSLNMDMSRARQRNGMAIEAPVYWDDEILHGVLKYMASHFHACAQQVRSQLNDEMSLPGLCPEEPPATAVDLSEHLIHMGQLLRALQCKMKVCTEEGTPVSALHGSRPPMTATDPDAAPAMFESMKEELLALSAEWEAGMRRLATPSPPSAPFTPLPYAPPTTSPPSPTKVRALWQAKEETEFLSGTENCEMLDDILLASSTPASLPPPDSEEVFECEPRAVLPRTRSTLSRAERISLRKQERDASNAKTDDLPPLEMVSELKSVLQRRTRSLPTHRVGPPTA</sequence>
<evidence type="ECO:0000256" key="12">
    <source>
        <dbReference type="SAM" id="Phobius"/>
    </source>
</evidence>
<keyword evidence="16" id="KW-1185">Reference proteome</keyword>
<evidence type="ECO:0000256" key="10">
    <source>
        <dbReference type="RuleBase" id="RU003945"/>
    </source>
</evidence>
<evidence type="ECO:0000256" key="11">
    <source>
        <dbReference type="SAM" id="MobiDB-lite"/>
    </source>
</evidence>
<evidence type="ECO:0000256" key="5">
    <source>
        <dbReference type="ARBA" id="ARBA00022792"/>
    </source>
</evidence>
<proteinExistence type="inferred from homology"/>
<feature type="domain" description="Myosin-binding" evidence="14">
    <location>
        <begin position="606"/>
        <end position="701"/>
    </location>
</feature>
<dbReference type="CDD" id="cd20069">
    <property type="entry name" value="5TM_Oxa1-like"/>
    <property type="match status" value="1"/>
</dbReference>
<dbReference type="EMBL" id="CP119893">
    <property type="protein sequence ID" value="WFD25850.1"/>
    <property type="molecule type" value="Genomic_DNA"/>
</dbReference>
<keyword evidence="4 10" id="KW-0812">Transmembrane</keyword>
<feature type="transmembrane region" description="Helical" evidence="12">
    <location>
        <begin position="130"/>
        <end position="152"/>
    </location>
</feature>
<evidence type="ECO:0000256" key="1">
    <source>
        <dbReference type="ARBA" id="ARBA00004308"/>
    </source>
</evidence>
<evidence type="ECO:0000256" key="7">
    <source>
        <dbReference type="ARBA" id="ARBA00022989"/>
    </source>
</evidence>
<feature type="compositionally biased region" description="Basic and acidic residues" evidence="11">
    <location>
        <begin position="423"/>
        <end position="432"/>
    </location>
</feature>
<protein>
    <submittedName>
        <fullName evidence="15">Uncharacterized protein</fullName>
    </submittedName>
</protein>
<dbReference type="GO" id="GO:0005743">
    <property type="term" value="C:mitochondrial inner membrane"/>
    <property type="evidence" value="ECO:0007669"/>
    <property type="project" value="UniProtKB-SubCell"/>
</dbReference>